<dbReference type="AlphaFoldDB" id="A0A1M6TJG5"/>
<dbReference type="GO" id="GO:0052621">
    <property type="term" value="F:diguanylate cyclase activity"/>
    <property type="evidence" value="ECO:0007669"/>
    <property type="project" value="UniProtKB-EC"/>
</dbReference>
<organism evidence="4 5">
    <name type="scientific">Thermocrinis minervae</name>
    <dbReference type="NCBI Taxonomy" id="381751"/>
    <lineage>
        <taxon>Bacteria</taxon>
        <taxon>Pseudomonadati</taxon>
        <taxon>Aquificota</taxon>
        <taxon>Aquificia</taxon>
        <taxon>Aquificales</taxon>
        <taxon>Aquificaceae</taxon>
        <taxon>Thermocrinis</taxon>
    </lineage>
</organism>
<dbReference type="PANTHER" id="PTHR45138:SF9">
    <property type="entry name" value="DIGUANYLATE CYCLASE DGCM-RELATED"/>
    <property type="match status" value="1"/>
</dbReference>
<evidence type="ECO:0000256" key="1">
    <source>
        <dbReference type="ARBA" id="ARBA00012528"/>
    </source>
</evidence>
<comment type="catalytic activity">
    <reaction evidence="2">
        <text>2 GTP = 3',3'-c-di-GMP + 2 diphosphate</text>
        <dbReference type="Rhea" id="RHEA:24898"/>
        <dbReference type="ChEBI" id="CHEBI:33019"/>
        <dbReference type="ChEBI" id="CHEBI:37565"/>
        <dbReference type="ChEBI" id="CHEBI:58805"/>
        <dbReference type="EC" id="2.7.7.65"/>
    </reaction>
</comment>
<dbReference type="OrthoDB" id="9768433at2"/>
<keyword evidence="5" id="KW-1185">Reference proteome</keyword>
<dbReference type="Gene3D" id="3.30.70.270">
    <property type="match status" value="1"/>
</dbReference>
<dbReference type="SMART" id="SM00267">
    <property type="entry name" value="GGDEF"/>
    <property type="match status" value="1"/>
</dbReference>
<proteinExistence type="predicted"/>
<dbReference type="CDD" id="cd01949">
    <property type="entry name" value="GGDEF"/>
    <property type="match status" value="1"/>
</dbReference>
<dbReference type="Pfam" id="PF00990">
    <property type="entry name" value="GGDEF"/>
    <property type="match status" value="1"/>
</dbReference>
<evidence type="ECO:0000313" key="4">
    <source>
        <dbReference type="EMBL" id="SHK57049.1"/>
    </source>
</evidence>
<dbReference type="PANTHER" id="PTHR45138">
    <property type="entry name" value="REGULATORY COMPONENTS OF SENSORY TRANSDUCTION SYSTEM"/>
    <property type="match status" value="1"/>
</dbReference>
<dbReference type="InterPro" id="IPR029787">
    <property type="entry name" value="Nucleotide_cyclase"/>
</dbReference>
<accession>A0A1M6TJG5</accession>
<evidence type="ECO:0000256" key="2">
    <source>
        <dbReference type="ARBA" id="ARBA00034247"/>
    </source>
</evidence>
<dbReference type="EC" id="2.7.7.65" evidence="1"/>
<dbReference type="FunFam" id="3.30.70.270:FF:000001">
    <property type="entry name" value="Diguanylate cyclase domain protein"/>
    <property type="match status" value="1"/>
</dbReference>
<dbReference type="InterPro" id="IPR043128">
    <property type="entry name" value="Rev_trsase/Diguanyl_cyclase"/>
</dbReference>
<dbReference type="Proteomes" id="UP000189810">
    <property type="component" value="Chromosome I"/>
</dbReference>
<dbReference type="InterPro" id="IPR000160">
    <property type="entry name" value="GGDEF_dom"/>
</dbReference>
<dbReference type="STRING" id="381751.SAMN05444391_1488"/>
<dbReference type="SUPFAM" id="SSF55073">
    <property type="entry name" value="Nucleotide cyclase"/>
    <property type="match status" value="1"/>
</dbReference>
<dbReference type="EMBL" id="LT670846">
    <property type="protein sequence ID" value="SHK57049.1"/>
    <property type="molecule type" value="Genomic_DNA"/>
</dbReference>
<dbReference type="PROSITE" id="PS50887">
    <property type="entry name" value="GGDEF"/>
    <property type="match status" value="1"/>
</dbReference>
<gene>
    <name evidence="4" type="ORF">SAMN05444391_1488</name>
</gene>
<evidence type="ECO:0000313" key="5">
    <source>
        <dbReference type="Proteomes" id="UP000189810"/>
    </source>
</evidence>
<dbReference type="InterPro" id="IPR050469">
    <property type="entry name" value="Diguanylate_Cyclase"/>
</dbReference>
<evidence type="ECO:0000259" key="3">
    <source>
        <dbReference type="PROSITE" id="PS50887"/>
    </source>
</evidence>
<dbReference type="RefSeq" id="WP_079654565.1">
    <property type="nucleotide sequence ID" value="NZ_LT670846.1"/>
</dbReference>
<name>A0A1M6TJG5_9AQUI</name>
<dbReference type="NCBIfam" id="TIGR00254">
    <property type="entry name" value="GGDEF"/>
    <property type="match status" value="1"/>
</dbReference>
<protein>
    <recommendedName>
        <fullName evidence="1">diguanylate cyclase</fullName>
        <ecNumber evidence="1">2.7.7.65</ecNumber>
    </recommendedName>
</protein>
<reference evidence="4 5" key="1">
    <citation type="submission" date="2016-11" db="EMBL/GenBank/DDBJ databases">
        <authorList>
            <person name="Jaros S."/>
            <person name="Januszkiewicz K."/>
            <person name="Wedrychowicz H."/>
        </authorList>
    </citation>
    <scope>NUCLEOTIDE SEQUENCE [LARGE SCALE GENOMIC DNA]</scope>
    <source>
        <strain evidence="4 5">DSM 19557</strain>
    </source>
</reference>
<feature type="domain" description="GGDEF" evidence="3">
    <location>
        <begin position="235"/>
        <end position="359"/>
    </location>
</feature>
<sequence length="359" mass="42533">MEGLREQLKLFEGYEGFEILKKAIQDLVENRWDREELKSLGEILYQNGVPYALIISLYSNLKEYFDQSTLSDFFYYLLLPYMKHAQETFKEELHMENLIDSVYRLKRFYMEFFQRFLEERSEELLEANKTPPFRKELYLLNTSIKEKHIEYLEEQREKLIDLLQEVLHQKDLMYVDWFIRKARDLVLLIQSWLDKLLIDSLKENVYKDPLTGLYNRLYLEEALPREAARAKRYGMALSIILLDLDNFKLINDTYGHLYGDSVLKKVAEIIVGSLRKSDVAFRYGGEEFVILLPYTDIRSAKVVAERIKKLCEEMLHITLSAGIKQISNFEDPMKDVECADMALYTAKREGRNRVVVFDG</sequence>